<protein>
    <submittedName>
        <fullName evidence="4">ACP phosphodiesterase</fullName>
    </submittedName>
</protein>
<proteinExistence type="predicted"/>
<evidence type="ECO:0000256" key="1">
    <source>
        <dbReference type="ARBA" id="ARBA00022516"/>
    </source>
</evidence>
<keyword evidence="2" id="KW-0378">Hydrolase</keyword>
<dbReference type="PIRSF" id="PIRSF011489">
    <property type="entry name" value="DUF479"/>
    <property type="match status" value="1"/>
</dbReference>
<accession>A0ABQ1N1G5</accession>
<sequence length="198" mass="23682">MNFLAHAYLSFDDPKVLIGNFIGDFVRGPIEDIYEKDIVVGIVLHRDIDKFTDHHPVVKDAQEMLKPQFGRYGSVITDMYFDYFLGKYWNNYHPLPLAEFAQNTYSLVEKYQEILPENFLKAFQYMKHYNWLYSYSEMDGIRRALTGLSKRTRFDSKMEKAHIFLDENHEFLRVHFGDFFEDLVKFSKNRYQVLKSEI</sequence>
<reference evidence="5" key="1">
    <citation type="journal article" date="2019" name="Int. J. Syst. Evol. Microbiol.">
        <title>The Global Catalogue of Microorganisms (GCM) 10K type strain sequencing project: providing services to taxonomists for standard genome sequencing and annotation.</title>
        <authorList>
            <consortium name="The Broad Institute Genomics Platform"/>
            <consortium name="The Broad Institute Genome Sequencing Center for Infectious Disease"/>
            <person name="Wu L."/>
            <person name="Ma J."/>
        </authorList>
    </citation>
    <scope>NUCLEOTIDE SEQUENCE [LARGE SCALE GENOMIC DNA]</scope>
    <source>
        <strain evidence="5">CGMCC 1.12479</strain>
    </source>
</reference>
<dbReference type="PANTHER" id="PTHR38764">
    <property type="entry name" value="ACYL CARRIER PROTEIN PHOSPHODIESTERASE"/>
    <property type="match status" value="1"/>
</dbReference>
<keyword evidence="1" id="KW-0444">Lipid biosynthesis</keyword>
<keyword evidence="3" id="KW-0443">Lipid metabolism</keyword>
<gene>
    <name evidence="4" type="ORF">GCM10010993_31700</name>
</gene>
<dbReference type="EMBL" id="BMFD01000015">
    <property type="protein sequence ID" value="GGC50796.1"/>
    <property type="molecule type" value="Genomic_DNA"/>
</dbReference>
<dbReference type="Proteomes" id="UP000635885">
    <property type="component" value="Unassembled WGS sequence"/>
</dbReference>
<comment type="caution">
    <text evidence="4">The sequence shown here is derived from an EMBL/GenBank/DDBJ whole genome shotgun (WGS) entry which is preliminary data.</text>
</comment>
<keyword evidence="5" id="KW-1185">Reference proteome</keyword>
<evidence type="ECO:0000256" key="3">
    <source>
        <dbReference type="ARBA" id="ARBA00023098"/>
    </source>
</evidence>
<organism evidence="4 5">
    <name type="scientific">Belliella aquatica</name>
    <dbReference type="NCBI Taxonomy" id="1323734"/>
    <lineage>
        <taxon>Bacteria</taxon>
        <taxon>Pseudomonadati</taxon>
        <taxon>Bacteroidota</taxon>
        <taxon>Cytophagia</taxon>
        <taxon>Cytophagales</taxon>
        <taxon>Cyclobacteriaceae</taxon>
        <taxon>Belliella</taxon>
    </lineage>
</organism>
<evidence type="ECO:0000256" key="2">
    <source>
        <dbReference type="ARBA" id="ARBA00022801"/>
    </source>
</evidence>
<dbReference type="InterPro" id="IPR007431">
    <property type="entry name" value="ACP_PD"/>
</dbReference>
<dbReference type="Pfam" id="PF04336">
    <property type="entry name" value="ACP_PD"/>
    <property type="match status" value="1"/>
</dbReference>
<evidence type="ECO:0000313" key="5">
    <source>
        <dbReference type="Proteomes" id="UP000635885"/>
    </source>
</evidence>
<evidence type="ECO:0000313" key="4">
    <source>
        <dbReference type="EMBL" id="GGC50796.1"/>
    </source>
</evidence>
<dbReference type="RefSeq" id="WP_188444084.1">
    <property type="nucleotide sequence ID" value="NZ_BMFD01000015.1"/>
</dbReference>
<dbReference type="PANTHER" id="PTHR38764:SF1">
    <property type="entry name" value="ACYL CARRIER PROTEIN PHOSPHODIESTERASE"/>
    <property type="match status" value="1"/>
</dbReference>
<name>A0ABQ1N1G5_9BACT</name>